<keyword evidence="5 6" id="KW-0472">Membrane</keyword>
<dbReference type="PANTHER" id="PTHR23505">
    <property type="entry name" value="SPINSTER"/>
    <property type="match status" value="1"/>
</dbReference>
<feature type="transmembrane region" description="Helical" evidence="6">
    <location>
        <begin position="165"/>
        <end position="187"/>
    </location>
</feature>
<feature type="transmembrane region" description="Helical" evidence="6">
    <location>
        <begin position="331"/>
        <end position="356"/>
    </location>
</feature>
<evidence type="ECO:0000256" key="3">
    <source>
        <dbReference type="ARBA" id="ARBA00022692"/>
    </source>
</evidence>
<dbReference type="OrthoDB" id="117970at2157"/>
<dbReference type="InterPro" id="IPR011701">
    <property type="entry name" value="MFS"/>
</dbReference>
<feature type="transmembrane region" description="Helical" evidence="6">
    <location>
        <begin position="103"/>
        <end position="125"/>
    </location>
</feature>
<dbReference type="Pfam" id="PF07690">
    <property type="entry name" value="MFS_1"/>
    <property type="match status" value="1"/>
</dbReference>
<dbReference type="RefSeq" id="WP_193435789.1">
    <property type="nucleotide sequence ID" value="NZ_CP063144.1"/>
</dbReference>
<dbReference type="InterPro" id="IPR036259">
    <property type="entry name" value="MFS_trans_sf"/>
</dbReference>
<reference evidence="8 9" key="1">
    <citation type="submission" date="2020-10" db="EMBL/GenBank/DDBJ databases">
        <title>Complete genome sequence of Thermosphaera aggregans strain 3507.</title>
        <authorList>
            <person name="Zayulina K.S."/>
            <person name="Elcheninov A.G."/>
            <person name="Toshchakov S.V."/>
            <person name="Kublanov I.V."/>
            <person name="Kochetkova T.V."/>
        </authorList>
    </citation>
    <scope>NUCLEOTIDE SEQUENCE [LARGE SCALE GENOMIC DNA]</scope>
    <source>
        <strain evidence="8 9">3507</strain>
    </source>
</reference>
<keyword evidence="9" id="KW-1185">Reference proteome</keyword>
<dbReference type="GO" id="GO:0016020">
    <property type="term" value="C:membrane"/>
    <property type="evidence" value="ECO:0007669"/>
    <property type="project" value="UniProtKB-SubCell"/>
</dbReference>
<evidence type="ECO:0000256" key="6">
    <source>
        <dbReference type="SAM" id="Phobius"/>
    </source>
</evidence>
<evidence type="ECO:0000313" key="9">
    <source>
        <dbReference type="Proteomes" id="UP000593766"/>
    </source>
</evidence>
<dbReference type="Proteomes" id="UP000593766">
    <property type="component" value="Chromosome"/>
</dbReference>
<protein>
    <submittedName>
        <fullName evidence="8">MFS transporter</fullName>
    </submittedName>
</protein>
<evidence type="ECO:0000256" key="4">
    <source>
        <dbReference type="ARBA" id="ARBA00022989"/>
    </source>
</evidence>
<dbReference type="PANTHER" id="PTHR23505:SF79">
    <property type="entry name" value="PROTEIN SPINSTER"/>
    <property type="match status" value="1"/>
</dbReference>
<evidence type="ECO:0000256" key="2">
    <source>
        <dbReference type="ARBA" id="ARBA00022448"/>
    </source>
</evidence>
<feature type="transmembrane region" description="Helical" evidence="6">
    <location>
        <begin position="297"/>
        <end position="319"/>
    </location>
</feature>
<dbReference type="AlphaFoldDB" id="A0A7M1UT91"/>
<keyword evidence="2" id="KW-0813">Transport</keyword>
<proteinExistence type="predicted"/>
<evidence type="ECO:0000259" key="7">
    <source>
        <dbReference type="PROSITE" id="PS50850"/>
    </source>
</evidence>
<feature type="transmembrane region" description="Helical" evidence="6">
    <location>
        <begin position="77"/>
        <end position="97"/>
    </location>
</feature>
<organism evidence="8 9">
    <name type="scientific">Thermosphaera chiliense</name>
    <dbReference type="NCBI Taxonomy" id="3402707"/>
    <lineage>
        <taxon>Archaea</taxon>
        <taxon>Thermoproteota</taxon>
        <taxon>Thermoprotei</taxon>
        <taxon>Desulfurococcales</taxon>
        <taxon>Desulfurococcaceae</taxon>
        <taxon>Thermosphaera</taxon>
    </lineage>
</organism>
<dbReference type="GeneID" id="59454733"/>
<feature type="domain" description="Major facilitator superfamily (MFS) profile" evidence="7">
    <location>
        <begin position="6"/>
        <end position="437"/>
    </location>
</feature>
<sequence>MTRRLVLIFFILMLMMLYADQNLVAPMVITLREEGIIIGGEQDWYYYAGLLATVPVLSGIATTFIWGYLADKLSRRILFAAAVLTGEIPCFLTAFSQNYYQMLLLRALTGVGINGAAPVARALIADLYPPEERGKGYALYNFGSGFGVLLGMMLAAIVLTTGLSWRIPFMLAAAPNFVLVPLFLLVIKEVKIGYAEPEIKKLYDMGIEYKFRINLREFATALAATPTLIFIYLQGVPGTFPWGAIPYWAPTFFQKTWGLSEATATMIVFVAGLGMMIGYFIGGMLSDILQRKGFAKARLLIPFVGILIGTFTMIMLLTYPYPYGDESLPALIPVLLISLMGMVFVTFAAPNVPAVLSEISLPEHRGTIFGIFNITDNIGSAFGPTIASFFMVMFLAWGFQEPSNMKLGLITISLFWVPCALLWLPAFRTYLRDKEKLRRLLRERERSLESVKKEQ</sequence>
<dbReference type="SUPFAM" id="SSF103473">
    <property type="entry name" value="MFS general substrate transporter"/>
    <property type="match status" value="1"/>
</dbReference>
<evidence type="ECO:0000313" key="8">
    <source>
        <dbReference type="EMBL" id="QOR93984.1"/>
    </source>
</evidence>
<feature type="transmembrane region" description="Helical" evidence="6">
    <location>
        <begin position="45"/>
        <end position="70"/>
    </location>
</feature>
<keyword evidence="3 6" id="KW-0812">Transmembrane</keyword>
<dbReference type="GO" id="GO:0022857">
    <property type="term" value="F:transmembrane transporter activity"/>
    <property type="evidence" value="ECO:0007669"/>
    <property type="project" value="InterPro"/>
</dbReference>
<keyword evidence="4 6" id="KW-1133">Transmembrane helix</keyword>
<dbReference type="KEGG" id="tcs:IMZ38_04905"/>
<feature type="transmembrane region" description="Helical" evidence="6">
    <location>
        <begin position="377"/>
        <end position="397"/>
    </location>
</feature>
<evidence type="ECO:0000256" key="5">
    <source>
        <dbReference type="ARBA" id="ARBA00023136"/>
    </source>
</evidence>
<feature type="transmembrane region" description="Helical" evidence="6">
    <location>
        <begin position="218"/>
        <end position="242"/>
    </location>
</feature>
<dbReference type="Gene3D" id="1.20.1250.20">
    <property type="entry name" value="MFS general substrate transporter like domains"/>
    <property type="match status" value="2"/>
</dbReference>
<dbReference type="EMBL" id="CP063144">
    <property type="protein sequence ID" value="QOR93984.1"/>
    <property type="molecule type" value="Genomic_DNA"/>
</dbReference>
<feature type="transmembrane region" description="Helical" evidence="6">
    <location>
        <begin position="137"/>
        <end position="159"/>
    </location>
</feature>
<name>A0A7M1UT91_9CREN</name>
<dbReference type="InterPro" id="IPR044770">
    <property type="entry name" value="MFS_spinster-like"/>
</dbReference>
<comment type="subcellular location">
    <subcellularLocation>
        <location evidence="1">Membrane</location>
        <topology evidence="1">Multi-pass membrane protein</topology>
    </subcellularLocation>
</comment>
<feature type="transmembrane region" description="Helical" evidence="6">
    <location>
        <begin position="262"/>
        <end position="285"/>
    </location>
</feature>
<evidence type="ECO:0000256" key="1">
    <source>
        <dbReference type="ARBA" id="ARBA00004141"/>
    </source>
</evidence>
<accession>A0A7M1UT91</accession>
<dbReference type="InterPro" id="IPR020846">
    <property type="entry name" value="MFS_dom"/>
</dbReference>
<dbReference type="PROSITE" id="PS50850">
    <property type="entry name" value="MFS"/>
    <property type="match status" value="1"/>
</dbReference>
<feature type="transmembrane region" description="Helical" evidence="6">
    <location>
        <begin position="409"/>
        <end position="431"/>
    </location>
</feature>
<gene>
    <name evidence="8" type="ORF">IMZ38_04905</name>
</gene>